<name>A0AA88F875_RHIRH</name>
<dbReference type="Proteomes" id="UP000473658">
    <property type="component" value="Unassembled WGS sequence"/>
</dbReference>
<organism evidence="2 3">
    <name type="scientific">Rhizobium rhizogenes</name>
    <name type="common">Agrobacterium rhizogenes</name>
    <dbReference type="NCBI Taxonomy" id="359"/>
    <lineage>
        <taxon>Bacteria</taxon>
        <taxon>Pseudomonadati</taxon>
        <taxon>Pseudomonadota</taxon>
        <taxon>Alphaproteobacteria</taxon>
        <taxon>Hyphomicrobiales</taxon>
        <taxon>Rhizobiaceae</taxon>
        <taxon>Rhizobium/Agrobacterium group</taxon>
        <taxon>Rhizobium</taxon>
    </lineage>
</organism>
<dbReference type="RefSeq" id="WP_149898038.1">
    <property type="nucleotide sequence ID" value="NZ_QRFF01000001.1"/>
</dbReference>
<proteinExistence type="predicted"/>
<evidence type="ECO:0000313" key="3">
    <source>
        <dbReference type="Proteomes" id="UP000473658"/>
    </source>
</evidence>
<evidence type="ECO:0000313" key="2">
    <source>
        <dbReference type="EMBL" id="KAA3504589.1"/>
    </source>
</evidence>
<dbReference type="EMBL" id="QRFF01000001">
    <property type="protein sequence ID" value="KAA3504589.1"/>
    <property type="molecule type" value="Genomic_DNA"/>
</dbReference>
<sequence>MSDIADDNWAERDDRNAENAPDGFPPGLPAQIETIGRMMMGAIKRFWNKSNPVYQTSGMGDDYVVTPEGKTIFIHLYEVIRVRLNSTNTTDAPTFKFGDTNPRVIKKVGPSGVVALLPGDMLAGQDHSLWYDGTNYILSNPATVDSASVVGVLKTANNLSELTATAATARNNIGIGNVDNTSDANKPVSIAQDNAISSAYSASTSYTDAAAATRLPLAGGTMTGAINMDGFSVTDPQIDGAPRGKLLSGYISPGFNLANNASDATNDIDFPAGSVASDNANPILMTHAAATVQLDVAYGTGSGGRFDSAISDGWWHCFIISNGTTVSRGFSKSLNPTSQPNWPAGYTNYRRVASWPRVGGTLLAITQREDDFMRVTEVQDRNSLAAYGPASLVVSAPLGIVTQPKMRQIQEMGTTGNIQTSVTSANKTGGWDFVVVTTAAGNADGMSVMSGVYTDTSSQIRLQVVASGGSGSLSTWVLLNEGWIDNRGKS</sequence>
<reference evidence="2 3" key="1">
    <citation type="submission" date="2018-08" db="EMBL/GenBank/DDBJ databases">
        <title>Crown Gall in kiwifruit.</title>
        <authorList>
            <person name="Visnovsky S.B."/>
            <person name="Pitman A.R."/>
        </authorList>
    </citation>
    <scope>NUCLEOTIDE SEQUENCE [LARGE SCALE GENOMIC DNA]</scope>
    <source>
        <strain evidence="2 3">SBV_302_78_2</strain>
    </source>
</reference>
<evidence type="ECO:0000256" key="1">
    <source>
        <dbReference type="SAM" id="MobiDB-lite"/>
    </source>
</evidence>
<feature type="region of interest" description="Disordered" evidence="1">
    <location>
        <begin position="1"/>
        <end position="28"/>
    </location>
</feature>
<protein>
    <submittedName>
        <fullName evidence="2">Uncharacterized protein</fullName>
    </submittedName>
</protein>
<dbReference type="AlphaFoldDB" id="A0AA88F875"/>
<gene>
    <name evidence="2" type="ORF">DXM27_05085</name>
</gene>
<accession>A0AA88F875</accession>
<comment type="caution">
    <text evidence="2">The sequence shown here is derived from an EMBL/GenBank/DDBJ whole genome shotgun (WGS) entry which is preliminary data.</text>
</comment>